<dbReference type="AlphaFoldDB" id="A0A4Y9YYX9"/>
<evidence type="ECO:0000313" key="3">
    <source>
        <dbReference type="Proteomes" id="UP000298390"/>
    </source>
</evidence>
<comment type="caution">
    <text evidence="2">The sequence shown here is derived from an EMBL/GenBank/DDBJ whole genome shotgun (WGS) entry which is preliminary data.</text>
</comment>
<feature type="region of interest" description="Disordered" evidence="1">
    <location>
        <begin position="22"/>
        <end position="45"/>
    </location>
</feature>
<reference evidence="2 3" key="1">
    <citation type="submission" date="2019-01" db="EMBL/GenBank/DDBJ databases">
        <title>Genome sequencing of the rare red list fungi Fomitopsis rosea.</title>
        <authorList>
            <person name="Buettner E."/>
            <person name="Kellner H."/>
        </authorList>
    </citation>
    <scope>NUCLEOTIDE SEQUENCE [LARGE SCALE GENOMIC DNA]</scope>
    <source>
        <strain evidence="2 3">DSM 105464</strain>
    </source>
</reference>
<evidence type="ECO:0000313" key="2">
    <source>
        <dbReference type="EMBL" id="TFY67826.1"/>
    </source>
</evidence>
<gene>
    <name evidence="2" type="ORF">EVJ58_g1387</name>
</gene>
<name>A0A4Y9YYX9_9APHY</name>
<organism evidence="2 3">
    <name type="scientific">Rhodofomes roseus</name>
    <dbReference type="NCBI Taxonomy" id="34475"/>
    <lineage>
        <taxon>Eukaryota</taxon>
        <taxon>Fungi</taxon>
        <taxon>Dikarya</taxon>
        <taxon>Basidiomycota</taxon>
        <taxon>Agaricomycotina</taxon>
        <taxon>Agaricomycetes</taxon>
        <taxon>Polyporales</taxon>
        <taxon>Rhodofomes</taxon>
    </lineage>
</organism>
<proteinExistence type="predicted"/>
<accession>A0A4Y9YYX9</accession>
<dbReference type="Proteomes" id="UP000298390">
    <property type="component" value="Unassembled WGS sequence"/>
</dbReference>
<evidence type="ECO:0000256" key="1">
    <source>
        <dbReference type="SAM" id="MobiDB-lite"/>
    </source>
</evidence>
<dbReference type="EMBL" id="SEKV01000044">
    <property type="protein sequence ID" value="TFY67826.1"/>
    <property type="molecule type" value="Genomic_DNA"/>
</dbReference>
<sequence>MPNYSSGLNAPYLHHQGETAGYLAQASPQQSPEWQPVFSGSQTQQIPSIQQQDMLSNETNMTEYQHAMPFSAAFYPGIQAALDLIDPEPRGLQEFIAEVQSFRREAETRERLARDEEDHAENVFWYFGCTTAWTPTYTTRQALDRPDVPAPTSGYNVATAFPVLPASATREIVNIPEGWIDDDIVETSTTLDEQEVSSDVSSASSAQTSEMWRVLEQEQEEAFHASLRQLTACNALSELRRETLAEHASSEGELVSPY</sequence>
<protein>
    <submittedName>
        <fullName evidence="2">Uncharacterized protein</fullName>
    </submittedName>
</protein>